<gene>
    <name evidence="1" type="ORF">PLEPLA_LOCUS46611</name>
</gene>
<dbReference type="Proteomes" id="UP001153269">
    <property type="component" value="Unassembled WGS sequence"/>
</dbReference>
<dbReference type="AlphaFoldDB" id="A0A9N7VX91"/>
<reference evidence="1" key="1">
    <citation type="submission" date="2020-03" db="EMBL/GenBank/DDBJ databases">
        <authorList>
            <person name="Weist P."/>
        </authorList>
    </citation>
    <scope>NUCLEOTIDE SEQUENCE</scope>
</reference>
<evidence type="ECO:0000313" key="2">
    <source>
        <dbReference type="Proteomes" id="UP001153269"/>
    </source>
</evidence>
<keyword evidence="2" id="KW-1185">Reference proteome</keyword>
<protein>
    <submittedName>
        <fullName evidence="1">Uncharacterized protein</fullName>
    </submittedName>
</protein>
<proteinExistence type="predicted"/>
<organism evidence="1 2">
    <name type="scientific">Pleuronectes platessa</name>
    <name type="common">European plaice</name>
    <dbReference type="NCBI Taxonomy" id="8262"/>
    <lineage>
        <taxon>Eukaryota</taxon>
        <taxon>Metazoa</taxon>
        <taxon>Chordata</taxon>
        <taxon>Craniata</taxon>
        <taxon>Vertebrata</taxon>
        <taxon>Euteleostomi</taxon>
        <taxon>Actinopterygii</taxon>
        <taxon>Neopterygii</taxon>
        <taxon>Teleostei</taxon>
        <taxon>Neoteleostei</taxon>
        <taxon>Acanthomorphata</taxon>
        <taxon>Carangaria</taxon>
        <taxon>Pleuronectiformes</taxon>
        <taxon>Pleuronectoidei</taxon>
        <taxon>Pleuronectidae</taxon>
        <taxon>Pleuronectes</taxon>
    </lineage>
</organism>
<name>A0A9N7VX91_PLEPL</name>
<accession>A0A9N7VX91</accession>
<comment type="caution">
    <text evidence="1">The sequence shown here is derived from an EMBL/GenBank/DDBJ whole genome shotgun (WGS) entry which is preliminary data.</text>
</comment>
<dbReference type="EMBL" id="CADEAL010004402">
    <property type="protein sequence ID" value="CAB1458779.1"/>
    <property type="molecule type" value="Genomic_DNA"/>
</dbReference>
<evidence type="ECO:0000313" key="1">
    <source>
        <dbReference type="EMBL" id="CAB1458779.1"/>
    </source>
</evidence>
<sequence>MMMMTVSSATLPSPTEFTPEDLLKQIHHEASELITNMSSEQENPNFETCWTEFFCLAEKALNSTSLDVMEKLTGLVVQYNKEKAKRSLHIVNCTDLEPHPTPLYHLVKEILNCS</sequence>